<dbReference type="Gene3D" id="1.20.144.10">
    <property type="entry name" value="Phosphatidic acid phosphatase type 2/haloperoxidase"/>
    <property type="match status" value="1"/>
</dbReference>
<protein>
    <submittedName>
        <fullName evidence="1">Phosphatase</fullName>
    </submittedName>
</protein>
<dbReference type="RefSeq" id="WP_004904427.1">
    <property type="nucleotide sequence ID" value="NZ_BJJW01000008.1"/>
</dbReference>
<evidence type="ECO:0000313" key="2">
    <source>
        <dbReference type="Proteomes" id="UP000323274"/>
    </source>
</evidence>
<comment type="caution">
    <text evidence="1">The sequence shown here is derived from an EMBL/GenBank/DDBJ whole genome shotgun (WGS) entry which is preliminary data.</text>
</comment>
<reference evidence="1 2" key="1">
    <citation type="submission" date="2019-04" db="EMBL/GenBank/DDBJ databases">
        <title>A pseudo-fructophilic Leuconostoc citreum strain F192-5 isolated from peel of satsuma mandarin: the first report for isolation and characterization of strain-dependent fructophilic-like characteristics.</title>
        <authorList>
            <person name="Maeno S."/>
            <person name="Tanizawa Y."/>
            <person name="Kajikawa A."/>
            <person name="Kanesaki Y."/>
            <person name="Kubota E."/>
            <person name="Arita M."/>
            <person name="Leon D."/>
            <person name="Endo A."/>
        </authorList>
    </citation>
    <scope>NUCLEOTIDE SEQUENCE [LARGE SCALE GENOMIC DNA]</scope>
    <source>
        <strain evidence="1 2">F192-5</strain>
    </source>
</reference>
<dbReference type="OMA" id="GWINAFD"/>
<gene>
    <name evidence="1" type="ORF">LCIT_13940</name>
</gene>
<name>A0A5A5U2D8_LEUCI</name>
<dbReference type="Proteomes" id="UP000323274">
    <property type="component" value="Unassembled WGS sequence"/>
</dbReference>
<dbReference type="InterPro" id="IPR036938">
    <property type="entry name" value="PAP2/HPO_sf"/>
</dbReference>
<dbReference type="SUPFAM" id="SSF48317">
    <property type="entry name" value="Acid phosphatase/Vanadium-dependent haloperoxidase"/>
    <property type="match status" value="1"/>
</dbReference>
<sequence>MIIAVTNKQRRQAVLVLAIALLLAILVKLNFIIPVALDGWMHSWFNSFQSNFGDVIMTIATFLGNPVVDIVYTLILAGVLILARLRIPAVWAIITLLTGDIVLKIIQFLIQRSRPVGHLIGDSSPAFPSGHVFGLFVVIFIVSILIIPNINNIAIQFTMQWAAFLIGGLTLMSRIYFNANFFSDTIAAILFAYAWVVFAATCYAKLAKYLKARIPFFKYDEI</sequence>
<dbReference type="InterPro" id="IPR000326">
    <property type="entry name" value="PAP2/HPO"/>
</dbReference>
<dbReference type="SMART" id="SM00014">
    <property type="entry name" value="acidPPc"/>
    <property type="match status" value="1"/>
</dbReference>
<dbReference type="EMBL" id="BJJW01000008">
    <property type="protein sequence ID" value="GDZ84152.1"/>
    <property type="molecule type" value="Genomic_DNA"/>
</dbReference>
<evidence type="ECO:0000313" key="1">
    <source>
        <dbReference type="EMBL" id="GDZ84152.1"/>
    </source>
</evidence>
<dbReference type="Pfam" id="PF01569">
    <property type="entry name" value="PAP2"/>
    <property type="match status" value="1"/>
</dbReference>
<organism evidence="1 2">
    <name type="scientific">Leuconostoc citreum</name>
    <dbReference type="NCBI Taxonomy" id="33964"/>
    <lineage>
        <taxon>Bacteria</taxon>
        <taxon>Bacillati</taxon>
        <taxon>Bacillota</taxon>
        <taxon>Bacilli</taxon>
        <taxon>Lactobacillales</taxon>
        <taxon>Lactobacillaceae</taxon>
        <taxon>Leuconostoc</taxon>
    </lineage>
</organism>
<dbReference type="CDD" id="cd03392">
    <property type="entry name" value="PAP2_like_2"/>
    <property type="match status" value="1"/>
</dbReference>
<proteinExistence type="predicted"/>
<dbReference type="AlphaFoldDB" id="A0A5A5U2D8"/>
<accession>A0A5A5U2D8</accession>